<feature type="transmembrane region" description="Helical" evidence="2">
    <location>
        <begin position="6"/>
        <end position="25"/>
    </location>
</feature>
<keyword evidence="3" id="KW-0934">Plastid</keyword>
<keyword evidence="1" id="KW-0802">TPR repeat</keyword>
<reference evidence="3" key="1">
    <citation type="journal article" date="2016" name="BMC Biol.">
        <title>Parallel evolution of highly conserved plastid genome architecture in red seaweeds and seed plants.</title>
        <authorList>
            <person name="Lee J."/>
            <person name="Cho C.H."/>
            <person name="Park S.I."/>
            <person name="Choi J.W."/>
            <person name="Song H.S."/>
            <person name="West J.A."/>
            <person name="Bhattacharya D."/>
            <person name="Yoon H.S."/>
        </authorList>
    </citation>
    <scope>NUCLEOTIDE SEQUENCE</scope>
</reference>
<evidence type="ECO:0000256" key="2">
    <source>
        <dbReference type="SAM" id="Phobius"/>
    </source>
</evidence>
<organism evidence="3">
    <name type="scientific">Ahnfeltia plicata</name>
    <dbReference type="NCBI Taxonomy" id="28023"/>
    <lineage>
        <taxon>Eukaryota</taxon>
        <taxon>Rhodophyta</taxon>
        <taxon>Florideophyceae</taxon>
        <taxon>Ahnfeltiophycidae</taxon>
        <taxon>Ahnfeltiales</taxon>
        <taxon>Ahnfeltiaceae</taxon>
        <taxon>Ahnfeltia</taxon>
    </lineage>
</organism>
<proteinExistence type="predicted"/>
<name>A0A1C9CB64_9FLOR</name>
<keyword evidence="2" id="KW-1133">Transmembrane helix</keyword>
<feature type="repeat" description="TPR" evidence="1">
    <location>
        <begin position="83"/>
        <end position="116"/>
    </location>
</feature>
<feature type="repeat" description="TPR" evidence="1">
    <location>
        <begin position="117"/>
        <end position="150"/>
    </location>
</feature>
<dbReference type="InterPro" id="IPR011990">
    <property type="entry name" value="TPR-like_helical_dom_sf"/>
</dbReference>
<dbReference type="AlphaFoldDB" id="A0A1C9CB64"/>
<evidence type="ECO:0000256" key="1">
    <source>
        <dbReference type="PROSITE-ProRule" id="PRU00339"/>
    </source>
</evidence>
<dbReference type="RefSeq" id="YP_009293906.1">
    <property type="nucleotide sequence ID" value="NC_031145.1"/>
</dbReference>
<dbReference type="EMBL" id="KX284715">
    <property type="protein sequence ID" value="AOM65594.1"/>
    <property type="molecule type" value="Genomic_DNA"/>
</dbReference>
<geneLocation type="plastid" evidence="3"/>
<keyword evidence="2" id="KW-0812">Transmembrane</keyword>
<dbReference type="Gene3D" id="1.25.40.10">
    <property type="entry name" value="Tetratricopeptide repeat domain"/>
    <property type="match status" value="1"/>
</dbReference>
<gene>
    <name evidence="3" type="primary">ycf37</name>
    <name evidence="3" type="ORF">Ahnf_109</name>
</gene>
<protein>
    <submittedName>
        <fullName evidence="3">Uncharacterized protein</fullName>
    </submittedName>
</protein>
<dbReference type="SUPFAM" id="SSF48452">
    <property type="entry name" value="TPR-like"/>
    <property type="match status" value="1"/>
</dbReference>
<evidence type="ECO:0000313" key="3">
    <source>
        <dbReference type="EMBL" id="AOM65594.1"/>
    </source>
</evidence>
<dbReference type="PROSITE" id="PS50005">
    <property type="entry name" value="TPR"/>
    <property type="match status" value="2"/>
</dbReference>
<keyword evidence="2" id="KW-0472">Membrane</keyword>
<dbReference type="Pfam" id="PF14559">
    <property type="entry name" value="TPR_19"/>
    <property type="match status" value="1"/>
</dbReference>
<sequence>MPRIYLTILILFLFPICFIITMQLIKLIMRENIINSYQYQSQGEDFSHEYILVIAQIYIEKKMWFSCISMIESKLDASMQFDPKYYNCIGFCYYNAKKYGLAKDYYNNAISINPYYTLALSNLAKTYINMGDKEKSKSLYNRILKYNPDNLIAKKSLREIN</sequence>
<accession>A0A1C9CB64</accession>
<dbReference type="GeneID" id="29069773"/>
<dbReference type="InterPro" id="IPR019734">
    <property type="entry name" value="TPR_rpt"/>
</dbReference>
<dbReference type="SMART" id="SM00028">
    <property type="entry name" value="TPR"/>
    <property type="match status" value="2"/>
</dbReference>